<evidence type="ECO:0000313" key="2">
    <source>
        <dbReference type="EMBL" id="RXQ93006.1"/>
    </source>
</evidence>
<dbReference type="Proteomes" id="UP000289703">
    <property type="component" value="Unassembled WGS sequence"/>
</dbReference>
<sequence>MKLLSKTLVPIVFFLFSSLGLSAQNEELEKQYVAPNLFESDTLIELSITTNLKELIKDTGKNSKYHQARLSYHQGDSIISMPVDLKTRGRYRKNKNICSFPPLRIKFNQASASYTLFHDQDKLKIVGHCRSNSPRFQQMVFQEYLIYKAYQILSPESFRVRLARVTYKDSANEMKPITEYVFFIEDFEKMAKRNGKIPIYNERIHQEHTMVFEMTRMAVFQFMVGNTDWGVPTLHNIKLIASTPTSRPVTIPYDFDWSSLVNAPYAVPNEKLDVDNIHQRLYRGYKRTPEELEFVFKEFRMKKDSIYSLYQNNDLLTEKEKKRVIDYFDEFYKIIDDPKQVQRFFIDNARQLKYK</sequence>
<name>A0A4Q1JLI0_9BACT</name>
<dbReference type="AlphaFoldDB" id="A0A4Q1JLI0"/>
<evidence type="ECO:0000313" key="3">
    <source>
        <dbReference type="Proteomes" id="UP000289703"/>
    </source>
</evidence>
<gene>
    <name evidence="2" type="ORF">EO244_11075</name>
</gene>
<organism evidence="2 3">
    <name type="scientific">Ancylomarina salipaludis</name>
    <dbReference type="NCBI Taxonomy" id="2501299"/>
    <lineage>
        <taxon>Bacteria</taxon>
        <taxon>Pseudomonadati</taxon>
        <taxon>Bacteroidota</taxon>
        <taxon>Bacteroidia</taxon>
        <taxon>Marinilabiliales</taxon>
        <taxon>Marinifilaceae</taxon>
        <taxon>Ancylomarina</taxon>
    </lineage>
</organism>
<evidence type="ECO:0000256" key="1">
    <source>
        <dbReference type="SAM" id="SignalP"/>
    </source>
</evidence>
<feature type="chain" id="PRO_5020340214" description="YARHG domain-containing protein" evidence="1">
    <location>
        <begin position="24"/>
        <end position="355"/>
    </location>
</feature>
<keyword evidence="3" id="KW-1185">Reference proteome</keyword>
<keyword evidence="1" id="KW-0732">Signal</keyword>
<protein>
    <recommendedName>
        <fullName evidence="4">YARHG domain-containing protein</fullName>
    </recommendedName>
</protein>
<reference evidence="2 3" key="1">
    <citation type="submission" date="2019-01" db="EMBL/GenBank/DDBJ databases">
        <title>Ancylomarina salipaludis sp. nov., isolated from a salt marsh.</title>
        <authorList>
            <person name="Yoon J.-H."/>
        </authorList>
    </citation>
    <scope>NUCLEOTIDE SEQUENCE [LARGE SCALE GENOMIC DNA]</scope>
    <source>
        <strain evidence="2 3">SHSM-M15</strain>
    </source>
</reference>
<comment type="caution">
    <text evidence="2">The sequence shown here is derived from an EMBL/GenBank/DDBJ whole genome shotgun (WGS) entry which is preliminary data.</text>
</comment>
<evidence type="ECO:0008006" key="4">
    <source>
        <dbReference type="Google" id="ProtNLM"/>
    </source>
</evidence>
<proteinExistence type="predicted"/>
<accession>A0A4Q1JLI0</accession>
<dbReference type="EMBL" id="SAXA01000009">
    <property type="protein sequence ID" value="RXQ93006.1"/>
    <property type="molecule type" value="Genomic_DNA"/>
</dbReference>
<feature type="signal peptide" evidence="1">
    <location>
        <begin position="1"/>
        <end position="23"/>
    </location>
</feature>
<dbReference type="OrthoDB" id="662693at2"/>
<dbReference type="RefSeq" id="WP_129254737.1">
    <property type="nucleotide sequence ID" value="NZ_SAXA01000009.1"/>
</dbReference>